<feature type="transmembrane region" description="Helical" evidence="8">
    <location>
        <begin position="264"/>
        <end position="286"/>
    </location>
</feature>
<keyword evidence="7 8" id="KW-0472">Membrane</keyword>
<feature type="transmembrane region" description="Helical" evidence="8">
    <location>
        <begin position="298"/>
        <end position="318"/>
    </location>
</feature>
<feature type="transmembrane region" description="Helical" evidence="8">
    <location>
        <begin position="116"/>
        <end position="135"/>
    </location>
</feature>
<dbReference type="NCBIfam" id="TIGR00912">
    <property type="entry name" value="2A0309"/>
    <property type="match status" value="1"/>
</dbReference>
<dbReference type="GO" id="GO:0009847">
    <property type="term" value="P:spore germination"/>
    <property type="evidence" value="ECO:0007669"/>
    <property type="project" value="InterPro"/>
</dbReference>
<feature type="transmembrane region" description="Helical" evidence="8">
    <location>
        <begin position="142"/>
        <end position="161"/>
    </location>
</feature>
<feature type="transmembrane region" description="Helical" evidence="8">
    <location>
        <begin position="37"/>
        <end position="58"/>
    </location>
</feature>
<proteinExistence type="inferred from homology"/>
<evidence type="ECO:0000256" key="2">
    <source>
        <dbReference type="ARBA" id="ARBA00007998"/>
    </source>
</evidence>
<keyword evidence="10" id="KW-1185">Reference proteome</keyword>
<keyword evidence="5 8" id="KW-0812">Transmembrane</keyword>
<evidence type="ECO:0000256" key="1">
    <source>
        <dbReference type="ARBA" id="ARBA00004141"/>
    </source>
</evidence>
<evidence type="ECO:0000313" key="9">
    <source>
        <dbReference type="EMBL" id="MBB3155896.1"/>
    </source>
</evidence>
<reference evidence="9 10" key="1">
    <citation type="submission" date="2020-08" db="EMBL/GenBank/DDBJ databases">
        <title>Genomic Encyclopedia of Type Strains, Phase III (KMG-III): the genomes of soil and plant-associated and newly described type strains.</title>
        <authorList>
            <person name="Whitman W."/>
        </authorList>
    </citation>
    <scope>NUCLEOTIDE SEQUENCE [LARGE SCALE GENOMIC DNA]</scope>
    <source>
        <strain evidence="9 10">CECT 8234</strain>
    </source>
</reference>
<feature type="transmembrane region" description="Helical" evidence="8">
    <location>
        <begin position="215"/>
        <end position="236"/>
    </location>
</feature>
<evidence type="ECO:0000256" key="8">
    <source>
        <dbReference type="SAM" id="Phobius"/>
    </source>
</evidence>
<evidence type="ECO:0000256" key="3">
    <source>
        <dbReference type="ARBA" id="ARBA00022448"/>
    </source>
</evidence>
<dbReference type="Pfam" id="PF03845">
    <property type="entry name" value="Spore_permease"/>
    <property type="match status" value="1"/>
</dbReference>
<dbReference type="Proteomes" id="UP000518605">
    <property type="component" value="Unassembled WGS sequence"/>
</dbReference>
<evidence type="ECO:0000256" key="7">
    <source>
        <dbReference type="ARBA" id="ARBA00023136"/>
    </source>
</evidence>
<comment type="similarity">
    <text evidence="2">Belongs to the amino acid-polyamine-organocation (APC) superfamily. Spore germination protein (SGP) (TC 2.A.3.9) family.</text>
</comment>
<keyword evidence="6 8" id="KW-1133">Transmembrane helix</keyword>
<dbReference type="AlphaFoldDB" id="A0A7W5CDW6"/>
<evidence type="ECO:0000313" key="10">
    <source>
        <dbReference type="Proteomes" id="UP000518605"/>
    </source>
</evidence>
<keyword evidence="3" id="KW-0813">Transport</keyword>
<keyword evidence="4" id="KW-0309">Germination</keyword>
<gene>
    <name evidence="9" type="ORF">FHS16_006012</name>
</gene>
<comment type="subcellular location">
    <subcellularLocation>
        <location evidence="1">Membrane</location>
        <topology evidence="1">Multi-pass membrane protein</topology>
    </subcellularLocation>
</comment>
<feature type="transmembrane region" description="Helical" evidence="8">
    <location>
        <begin position="7"/>
        <end position="25"/>
    </location>
</feature>
<protein>
    <submittedName>
        <fullName evidence="9">Spore germination protein KB</fullName>
    </submittedName>
</protein>
<dbReference type="InterPro" id="IPR004761">
    <property type="entry name" value="Spore_GerAB"/>
</dbReference>
<dbReference type="PANTHER" id="PTHR34975:SF2">
    <property type="entry name" value="SPORE GERMINATION PROTEIN A2"/>
    <property type="match status" value="1"/>
</dbReference>
<accession>A0A7W5CDW6</accession>
<evidence type="ECO:0000256" key="5">
    <source>
        <dbReference type="ARBA" id="ARBA00022692"/>
    </source>
</evidence>
<sequence length="365" mass="41222">MNKINQFQFMLLISLFTVGNSILLLPELLYRTAYHDSWLAIIIGIGASLLINMLLLKLSQFYPDLTWVEISEKLLGKWFGGLVSVFMLFYLLYGVTVLLFLSGQFINIEIMPETPLVAFSITMAVIMVFGVRLGLVTLGRAAEIFFMLVTLLFILLLALLVPQMELTNIKPVLETPIKNIIHASFVYFSISGGPLVCFLMILPNTLRPNFKSFQLGSLIGGLFIFLTTLTCILVLGPNMQFETYPSYSIAKKVNVEDFITRIELIFAVIWFVTIYYKLALYFYATIKGFSDLFKLSKFTSISLPIAIIAVVLSTVIFPDTAYESMWLLTIYPFYSFTAGVILPILLLCAHFIKAVVSKLMVKESR</sequence>
<feature type="transmembrane region" description="Helical" evidence="8">
    <location>
        <begin position="78"/>
        <end position="101"/>
    </location>
</feature>
<name>A0A7W5CDW6_9BACL</name>
<dbReference type="EMBL" id="JACHXW010000030">
    <property type="protein sequence ID" value="MBB3155896.1"/>
    <property type="molecule type" value="Genomic_DNA"/>
</dbReference>
<evidence type="ECO:0000256" key="4">
    <source>
        <dbReference type="ARBA" id="ARBA00022544"/>
    </source>
</evidence>
<feature type="transmembrane region" description="Helical" evidence="8">
    <location>
        <begin position="181"/>
        <end position="203"/>
    </location>
</feature>
<organism evidence="9 10">
    <name type="scientific">Paenibacillus endophyticus</name>
    <dbReference type="NCBI Taxonomy" id="1294268"/>
    <lineage>
        <taxon>Bacteria</taxon>
        <taxon>Bacillati</taxon>
        <taxon>Bacillota</taxon>
        <taxon>Bacilli</taxon>
        <taxon>Bacillales</taxon>
        <taxon>Paenibacillaceae</taxon>
        <taxon>Paenibacillus</taxon>
    </lineage>
</organism>
<comment type="caution">
    <text evidence="9">The sequence shown here is derived from an EMBL/GenBank/DDBJ whole genome shotgun (WGS) entry which is preliminary data.</text>
</comment>
<feature type="transmembrane region" description="Helical" evidence="8">
    <location>
        <begin position="330"/>
        <end position="356"/>
    </location>
</feature>
<dbReference type="GO" id="GO:0016020">
    <property type="term" value="C:membrane"/>
    <property type="evidence" value="ECO:0007669"/>
    <property type="project" value="UniProtKB-SubCell"/>
</dbReference>
<dbReference type="RefSeq" id="WP_183570938.1">
    <property type="nucleotide sequence ID" value="NZ_CBCSLB010000031.1"/>
</dbReference>
<dbReference type="PANTHER" id="PTHR34975">
    <property type="entry name" value="SPORE GERMINATION PROTEIN A2"/>
    <property type="match status" value="1"/>
</dbReference>
<evidence type="ECO:0000256" key="6">
    <source>
        <dbReference type="ARBA" id="ARBA00022989"/>
    </source>
</evidence>